<dbReference type="RefSeq" id="WP_174136884.1">
    <property type="nucleotide sequence ID" value="NZ_JABUFE010000003.1"/>
</dbReference>
<evidence type="ECO:0000313" key="2">
    <source>
        <dbReference type="Proteomes" id="UP000777935"/>
    </source>
</evidence>
<organism evidence="1 2">
    <name type="scientific">Parasulfitobacter algicola</name>
    <dbReference type="NCBI Taxonomy" id="2614809"/>
    <lineage>
        <taxon>Bacteria</taxon>
        <taxon>Pseudomonadati</taxon>
        <taxon>Pseudomonadota</taxon>
        <taxon>Alphaproteobacteria</taxon>
        <taxon>Rhodobacterales</taxon>
        <taxon>Roseobacteraceae</taxon>
        <taxon>Parasulfitobacter</taxon>
    </lineage>
</organism>
<proteinExistence type="predicted"/>
<dbReference type="Proteomes" id="UP000777935">
    <property type="component" value="Unassembled WGS sequence"/>
</dbReference>
<name>A0ABX2IW69_9RHOB</name>
<gene>
    <name evidence="1" type="ORF">HRQ87_07540</name>
</gene>
<keyword evidence="2" id="KW-1185">Reference proteome</keyword>
<comment type="caution">
    <text evidence="1">The sequence shown here is derived from an EMBL/GenBank/DDBJ whole genome shotgun (WGS) entry which is preliminary data.</text>
</comment>
<protein>
    <submittedName>
        <fullName evidence="1">Uncharacterized protein</fullName>
    </submittedName>
</protein>
<dbReference type="EMBL" id="JABUFE010000003">
    <property type="protein sequence ID" value="NSX54654.1"/>
    <property type="molecule type" value="Genomic_DNA"/>
</dbReference>
<reference evidence="1 2" key="1">
    <citation type="submission" date="2020-06" db="EMBL/GenBank/DDBJ databases">
        <title>Sulfitobacter algicola sp. nov., isolated from green algae.</title>
        <authorList>
            <person name="Wang C."/>
        </authorList>
    </citation>
    <scope>NUCLEOTIDE SEQUENCE [LARGE SCALE GENOMIC DNA]</scope>
    <source>
        <strain evidence="1 2">1151</strain>
    </source>
</reference>
<accession>A0ABX2IW69</accession>
<sequence>MTRHIFDQTHARNGASRLRQFIMLERRNTTPSVVQDLRQRRRVRHNVHLRKYLRIARGHLA</sequence>
<evidence type="ECO:0000313" key="1">
    <source>
        <dbReference type="EMBL" id="NSX54654.1"/>
    </source>
</evidence>